<feature type="transmembrane region" description="Helical" evidence="8">
    <location>
        <begin position="71"/>
        <end position="90"/>
    </location>
</feature>
<dbReference type="InterPro" id="IPR045035">
    <property type="entry name" value="YSL-like"/>
</dbReference>
<dbReference type="InterPro" id="IPR004813">
    <property type="entry name" value="OPT"/>
</dbReference>
<keyword evidence="5 8" id="KW-1133">Transmembrane helix</keyword>
<dbReference type="GO" id="GO:0010039">
    <property type="term" value="P:response to iron ion"/>
    <property type="evidence" value="ECO:0007669"/>
    <property type="project" value="TreeGrafter"/>
</dbReference>
<feature type="transmembrane region" description="Helical" evidence="8">
    <location>
        <begin position="43"/>
        <end position="65"/>
    </location>
</feature>
<evidence type="ECO:0000256" key="3">
    <source>
        <dbReference type="ARBA" id="ARBA00022448"/>
    </source>
</evidence>
<protein>
    <submittedName>
        <fullName evidence="9">Uncharacterized protein</fullName>
    </submittedName>
</protein>
<keyword evidence="3" id="KW-0813">Transport</keyword>
<feature type="compositionally biased region" description="Acidic residues" evidence="7">
    <location>
        <begin position="9"/>
        <end position="18"/>
    </location>
</feature>
<feature type="non-terminal residue" evidence="9">
    <location>
        <position position="1"/>
    </location>
</feature>
<keyword evidence="4 8" id="KW-0812">Transmembrane</keyword>
<dbReference type="Proteomes" id="UP001177140">
    <property type="component" value="Unassembled WGS sequence"/>
</dbReference>
<evidence type="ECO:0000256" key="5">
    <source>
        <dbReference type="ARBA" id="ARBA00022989"/>
    </source>
</evidence>
<feature type="transmembrane region" description="Helical" evidence="8">
    <location>
        <begin position="160"/>
        <end position="181"/>
    </location>
</feature>
<evidence type="ECO:0000313" key="10">
    <source>
        <dbReference type="Proteomes" id="UP001177140"/>
    </source>
</evidence>
<feature type="transmembrane region" description="Helical" evidence="8">
    <location>
        <begin position="111"/>
        <end position="133"/>
    </location>
</feature>
<dbReference type="AlphaFoldDB" id="A0AA41VDV9"/>
<keyword evidence="6 8" id="KW-0472">Membrane</keyword>
<comment type="similarity">
    <text evidence="2">Belongs to the YSL (TC 2.A.67.2) family.</text>
</comment>
<evidence type="ECO:0000256" key="7">
    <source>
        <dbReference type="SAM" id="MobiDB-lite"/>
    </source>
</evidence>
<proteinExistence type="inferred from homology"/>
<reference evidence="9" key="1">
    <citation type="submission" date="2022-03" db="EMBL/GenBank/DDBJ databases">
        <title>A functionally conserved STORR gene fusion in Papaver species that diverged 16.8 million years ago.</title>
        <authorList>
            <person name="Catania T."/>
        </authorList>
    </citation>
    <scope>NUCLEOTIDE SEQUENCE</scope>
    <source>
        <strain evidence="9">S-191538</strain>
    </source>
</reference>
<comment type="subcellular location">
    <subcellularLocation>
        <location evidence="1">Membrane</location>
        <topology evidence="1">Multi-pass membrane protein</topology>
    </subcellularLocation>
</comment>
<comment type="caution">
    <text evidence="9">The sequence shown here is derived from an EMBL/GenBank/DDBJ whole genome shotgun (WGS) entry which is preliminary data.</text>
</comment>
<accession>A0AA41VDV9</accession>
<keyword evidence="10" id="KW-1185">Reference proteome</keyword>
<name>A0AA41VDV9_PAPNU</name>
<dbReference type="PANTHER" id="PTHR31645">
    <property type="entry name" value="OLIGOPEPTIDE TRANSPORTER YGL114W-RELATED"/>
    <property type="match status" value="1"/>
</dbReference>
<gene>
    <name evidence="9" type="ORF">MKW94_011498</name>
</gene>
<dbReference type="GO" id="GO:0051980">
    <property type="term" value="F:iron-nicotianamine transmembrane transporter activity"/>
    <property type="evidence" value="ECO:0007669"/>
    <property type="project" value="TreeGrafter"/>
</dbReference>
<dbReference type="GO" id="GO:0048316">
    <property type="term" value="P:seed development"/>
    <property type="evidence" value="ECO:0007669"/>
    <property type="project" value="TreeGrafter"/>
</dbReference>
<dbReference type="GO" id="GO:0035673">
    <property type="term" value="F:oligopeptide transmembrane transporter activity"/>
    <property type="evidence" value="ECO:0007669"/>
    <property type="project" value="InterPro"/>
</dbReference>
<evidence type="ECO:0000256" key="4">
    <source>
        <dbReference type="ARBA" id="ARBA00022692"/>
    </source>
</evidence>
<dbReference type="GO" id="GO:0005886">
    <property type="term" value="C:plasma membrane"/>
    <property type="evidence" value="ECO:0007669"/>
    <property type="project" value="TreeGrafter"/>
</dbReference>
<feature type="region of interest" description="Disordered" evidence="7">
    <location>
        <begin position="1"/>
        <end position="27"/>
    </location>
</feature>
<dbReference type="Pfam" id="PF03169">
    <property type="entry name" value="OPT"/>
    <property type="match status" value="1"/>
</dbReference>
<dbReference type="PANTHER" id="PTHR31645:SF4">
    <property type="entry name" value="METAL-NICOTIANAMINE TRANSPORTER YSL3"/>
    <property type="match status" value="1"/>
</dbReference>
<evidence type="ECO:0000256" key="2">
    <source>
        <dbReference type="ARBA" id="ARBA00010276"/>
    </source>
</evidence>
<dbReference type="EMBL" id="JAJJMA010201016">
    <property type="protein sequence ID" value="MCL7039427.1"/>
    <property type="molecule type" value="Genomic_DNA"/>
</dbReference>
<evidence type="ECO:0000256" key="6">
    <source>
        <dbReference type="ARBA" id="ARBA00023136"/>
    </source>
</evidence>
<evidence type="ECO:0000256" key="1">
    <source>
        <dbReference type="ARBA" id="ARBA00004141"/>
    </source>
</evidence>
<sequence>MTRKNINLEEVEEQQQEQDDNKSSMNMSEDELMKKLQPWKKQITLRSLIASFVIGSLYSIVIMKLNLTTGITPNLNVSAALVAFVVVRSWTKLVDKLGIASTPITPQENTIIQTCSVACYSIALGGGFGSYLLGLNKKTYELAGVDTDGNTPGSYIEPGIGWMTGFLFTTCFVGLLALVPLRK</sequence>
<organism evidence="9 10">
    <name type="scientific">Papaver nudicaule</name>
    <name type="common">Iceland poppy</name>
    <dbReference type="NCBI Taxonomy" id="74823"/>
    <lineage>
        <taxon>Eukaryota</taxon>
        <taxon>Viridiplantae</taxon>
        <taxon>Streptophyta</taxon>
        <taxon>Embryophyta</taxon>
        <taxon>Tracheophyta</taxon>
        <taxon>Spermatophyta</taxon>
        <taxon>Magnoliopsida</taxon>
        <taxon>Ranunculales</taxon>
        <taxon>Papaveraceae</taxon>
        <taxon>Papaveroideae</taxon>
        <taxon>Papaver</taxon>
    </lineage>
</organism>
<evidence type="ECO:0000256" key="8">
    <source>
        <dbReference type="SAM" id="Phobius"/>
    </source>
</evidence>
<evidence type="ECO:0000313" key="9">
    <source>
        <dbReference type="EMBL" id="MCL7039427.1"/>
    </source>
</evidence>